<name>A0A7C4PIE7_9CHLR</name>
<sequence length="264" mass="31382">MAETRYRSPRDVWGEIDALKAKVGPEWMLKNKMMLSFYPLDEFPFNHVCDSGTCERFDANEWSDTDDEDKKLEFVNLLNRALGQRMKLHGLRYHKDHEIFFFPPNRHLATRKIEYMSLTRKASREVFKQYRSKVDPHRKTYCRHSAFKGAFLRLDGNWFLEITPTYHFSKNGFDDHPFRDELLKGIKRLERNPAVVGQLLMWADLLKRPLENLFSQEYSFLRFGELQEVQLGVSIPDNAWYETEDGLEKRTMSEQDNQPELFGL</sequence>
<dbReference type="AlphaFoldDB" id="A0A7C4PIE7"/>
<gene>
    <name evidence="1" type="ORF">ENT37_03305</name>
</gene>
<accession>A0A7C4PIE7</accession>
<protein>
    <submittedName>
        <fullName evidence="1">Uncharacterized protein</fullName>
    </submittedName>
</protein>
<dbReference type="EMBL" id="DSYK01000170">
    <property type="protein sequence ID" value="HGS20880.1"/>
    <property type="molecule type" value="Genomic_DNA"/>
</dbReference>
<comment type="caution">
    <text evidence="1">The sequence shown here is derived from an EMBL/GenBank/DDBJ whole genome shotgun (WGS) entry which is preliminary data.</text>
</comment>
<evidence type="ECO:0000313" key="1">
    <source>
        <dbReference type="EMBL" id="HGS20880.1"/>
    </source>
</evidence>
<reference evidence="1" key="1">
    <citation type="journal article" date="2020" name="mSystems">
        <title>Genome- and Community-Level Interaction Insights into Carbon Utilization and Element Cycling Functions of Hydrothermarchaeota in Hydrothermal Sediment.</title>
        <authorList>
            <person name="Zhou Z."/>
            <person name="Liu Y."/>
            <person name="Xu W."/>
            <person name="Pan J."/>
            <person name="Luo Z.H."/>
            <person name="Li M."/>
        </authorList>
    </citation>
    <scope>NUCLEOTIDE SEQUENCE [LARGE SCALE GENOMIC DNA]</scope>
    <source>
        <strain evidence="1">SpSt-573</strain>
    </source>
</reference>
<proteinExistence type="predicted"/>
<organism evidence="1">
    <name type="scientific">Anaerolinea thermolimosa</name>
    <dbReference type="NCBI Taxonomy" id="229919"/>
    <lineage>
        <taxon>Bacteria</taxon>
        <taxon>Bacillati</taxon>
        <taxon>Chloroflexota</taxon>
        <taxon>Anaerolineae</taxon>
        <taxon>Anaerolineales</taxon>
        <taxon>Anaerolineaceae</taxon>
        <taxon>Anaerolinea</taxon>
    </lineage>
</organism>